<dbReference type="PRINTS" id="PR01167">
    <property type="entry name" value="INSADHFAMILY"/>
</dbReference>
<keyword evidence="4" id="KW-1185">Reference proteome</keyword>
<reference evidence="5" key="1">
    <citation type="submission" date="2025-08" db="UniProtKB">
        <authorList>
            <consortium name="RefSeq"/>
        </authorList>
    </citation>
    <scope>IDENTIFICATION</scope>
</reference>
<proteinExistence type="inferred from homology"/>
<evidence type="ECO:0000313" key="5">
    <source>
        <dbReference type="RefSeq" id="XP_026729220.1"/>
    </source>
</evidence>
<accession>A0A7E5VLR5</accession>
<dbReference type="InParanoid" id="A0A7E5VLR5"/>
<dbReference type="SUPFAM" id="SSF51735">
    <property type="entry name" value="NAD(P)-binding Rossmann-fold domains"/>
    <property type="match status" value="1"/>
</dbReference>
<dbReference type="AlphaFoldDB" id="A0A7E5VLR5"/>
<dbReference type="InterPro" id="IPR002347">
    <property type="entry name" value="SDR_fam"/>
</dbReference>
<comment type="similarity">
    <text evidence="1 3">Belongs to the short-chain dehydrogenases/reductases (SDR) family.</text>
</comment>
<dbReference type="GeneID" id="113494902"/>
<evidence type="ECO:0000256" key="1">
    <source>
        <dbReference type="ARBA" id="ARBA00006484"/>
    </source>
</evidence>
<dbReference type="Gene3D" id="3.40.50.720">
    <property type="entry name" value="NAD(P)-binding Rossmann-like Domain"/>
    <property type="match status" value="1"/>
</dbReference>
<dbReference type="Proteomes" id="UP000322000">
    <property type="component" value="Chromosome 6"/>
</dbReference>
<dbReference type="RefSeq" id="XP_026729220.1">
    <property type="nucleotide sequence ID" value="XM_026873419.1"/>
</dbReference>
<dbReference type="KEGG" id="tnl:113494902"/>
<evidence type="ECO:0000256" key="2">
    <source>
        <dbReference type="ARBA" id="ARBA00023002"/>
    </source>
</evidence>
<dbReference type="PANTHER" id="PTHR44229">
    <property type="entry name" value="15-HYDROXYPROSTAGLANDIN DEHYDROGENASE [NAD(+)]"/>
    <property type="match status" value="1"/>
</dbReference>
<organism evidence="4 5">
    <name type="scientific">Trichoplusia ni</name>
    <name type="common">Cabbage looper</name>
    <dbReference type="NCBI Taxonomy" id="7111"/>
    <lineage>
        <taxon>Eukaryota</taxon>
        <taxon>Metazoa</taxon>
        <taxon>Ecdysozoa</taxon>
        <taxon>Arthropoda</taxon>
        <taxon>Hexapoda</taxon>
        <taxon>Insecta</taxon>
        <taxon>Pterygota</taxon>
        <taxon>Neoptera</taxon>
        <taxon>Endopterygota</taxon>
        <taxon>Lepidoptera</taxon>
        <taxon>Glossata</taxon>
        <taxon>Ditrysia</taxon>
        <taxon>Noctuoidea</taxon>
        <taxon>Noctuidae</taxon>
        <taxon>Plusiinae</taxon>
        <taxon>Trichoplusia</taxon>
    </lineage>
</organism>
<evidence type="ECO:0000313" key="4">
    <source>
        <dbReference type="Proteomes" id="UP000322000"/>
    </source>
</evidence>
<sequence length="257" mass="28144">MATNLANKVIVLTGGGGGIGSTIADNYLEQGAKLVILLDNDEKNGADTAKQLTTKYGDNKAVFIKCDLTSEVDEVSKTIFENYTVDVLVNNAGIFDETKLKLTINVNVTALIELSLKFWNHMRTDKGGRGGTIINLASIYGYRVDPYTSIYQASKFAVMGFTRSLGHADNFKRSGVRVVAICPGFTRTNMTVTFTTTDLDRLEEYNEYAKSLPWQTVEAVGDAAVEIFELAESGSAWQIKGGKPVEEVKLKFENNDP</sequence>
<name>A0A7E5VLR5_TRINI</name>
<dbReference type="GO" id="GO:0005737">
    <property type="term" value="C:cytoplasm"/>
    <property type="evidence" value="ECO:0007669"/>
    <property type="project" value="TreeGrafter"/>
</dbReference>
<dbReference type="PRINTS" id="PR00080">
    <property type="entry name" value="SDRFAMILY"/>
</dbReference>
<protein>
    <submittedName>
        <fullName evidence="5">Alcohol dehydrogenase 1-like</fullName>
    </submittedName>
</protein>
<dbReference type="OrthoDB" id="37659at2759"/>
<dbReference type="InterPro" id="IPR036291">
    <property type="entry name" value="NAD(P)-bd_dom_sf"/>
</dbReference>
<evidence type="ECO:0000256" key="3">
    <source>
        <dbReference type="RuleBase" id="RU000363"/>
    </source>
</evidence>
<gene>
    <name evidence="5" type="primary">LOC113494902</name>
</gene>
<keyword evidence="2" id="KW-0560">Oxidoreductase</keyword>
<dbReference type="Pfam" id="PF00106">
    <property type="entry name" value="adh_short"/>
    <property type="match status" value="1"/>
</dbReference>
<dbReference type="GO" id="GO:0016616">
    <property type="term" value="F:oxidoreductase activity, acting on the CH-OH group of donors, NAD or NADP as acceptor"/>
    <property type="evidence" value="ECO:0007669"/>
    <property type="project" value="TreeGrafter"/>
</dbReference>
<dbReference type="PANTHER" id="PTHR44229:SF8">
    <property type="entry name" value="ALCOHOL DEHYDROGENASE-RELATED"/>
    <property type="match status" value="1"/>
</dbReference>